<evidence type="ECO:0000256" key="1">
    <source>
        <dbReference type="ARBA" id="ARBA00010996"/>
    </source>
</evidence>
<feature type="region of interest" description="Disordered" evidence="5">
    <location>
        <begin position="40"/>
        <end position="61"/>
    </location>
</feature>
<evidence type="ECO:0000256" key="6">
    <source>
        <dbReference type="SAM" id="SignalP"/>
    </source>
</evidence>
<feature type="chain" id="PRO_5032736187" evidence="6">
    <location>
        <begin position="18"/>
        <end position="233"/>
    </location>
</feature>
<dbReference type="Proteomes" id="UP000541109">
    <property type="component" value="Unassembled WGS sequence"/>
</dbReference>
<feature type="compositionally biased region" description="Low complexity" evidence="5">
    <location>
        <begin position="47"/>
        <end position="61"/>
    </location>
</feature>
<protein>
    <submittedName>
        <fullName evidence="8">SCO family protein</fullName>
    </submittedName>
</protein>
<feature type="binding site" evidence="3">
    <location>
        <position position="197"/>
    </location>
    <ligand>
        <name>Cu cation</name>
        <dbReference type="ChEBI" id="CHEBI:23378"/>
    </ligand>
</feature>
<evidence type="ECO:0000313" key="8">
    <source>
        <dbReference type="EMBL" id="MBA5777683.1"/>
    </source>
</evidence>
<evidence type="ECO:0000256" key="3">
    <source>
        <dbReference type="PIRSR" id="PIRSR603782-1"/>
    </source>
</evidence>
<feature type="disulfide bond" description="Redox-active" evidence="4">
    <location>
        <begin position="108"/>
        <end position="112"/>
    </location>
</feature>
<dbReference type="AlphaFoldDB" id="A0A839ADD1"/>
<feature type="domain" description="Thioredoxin" evidence="7">
    <location>
        <begin position="70"/>
        <end position="233"/>
    </location>
</feature>
<reference evidence="8 9" key="1">
    <citation type="submission" date="2020-07" db="EMBL/GenBank/DDBJ databases">
        <title>Stappia sp., F7233, whole genome shotgun sequencing project.</title>
        <authorList>
            <person name="Jiang S."/>
            <person name="Liu Z.W."/>
            <person name="Du Z.J."/>
        </authorList>
    </citation>
    <scope>NUCLEOTIDE SEQUENCE [LARGE SCALE GENOMIC DNA]</scope>
    <source>
        <strain evidence="8 9">F7233</strain>
    </source>
</reference>
<sequence>MIRWLAAAALGVAAAFAYDQFAREDIAVLVRTAALPGAASPDAGQTPAAAQDASAPAASPQLPDLGPALPFPIALEARFKLTDQDGRAVTEADFKGKPIALFFGYANCESVCSAVLPDIARALDILDEGGHKIDAVMITVDPDRDSPQAMKKALPRWHERLIGLTGSKEELQKVWDDFQVEHEIVGHDEKGGAIYAHGSLVYLIGPDSKLMTILPPVYGSEHMARIFERYVSG</sequence>
<keyword evidence="4" id="KW-1015">Disulfide bond</keyword>
<keyword evidence="2 3" id="KW-0186">Copper</keyword>
<keyword evidence="3" id="KW-0479">Metal-binding</keyword>
<proteinExistence type="inferred from homology"/>
<feature type="binding site" evidence="3">
    <location>
        <position position="108"/>
    </location>
    <ligand>
        <name>Cu cation</name>
        <dbReference type="ChEBI" id="CHEBI:23378"/>
    </ligand>
</feature>
<dbReference type="InterPro" id="IPR003782">
    <property type="entry name" value="SCO1/SenC"/>
</dbReference>
<dbReference type="InterPro" id="IPR036249">
    <property type="entry name" value="Thioredoxin-like_sf"/>
</dbReference>
<dbReference type="PANTHER" id="PTHR12151">
    <property type="entry name" value="ELECTRON TRANSPORT PROTIN SCO1/SENC FAMILY MEMBER"/>
    <property type="match status" value="1"/>
</dbReference>
<dbReference type="EMBL" id="JACFXV010000053">
    <property type="protein sequence ID" value="MBA5777683.1"/>
    <property type="molecule type" value="Genomic_DNA"/>
</dbReference>
<feature type="binding site" evidence="3">
    <location>
        <position position="112"/>
    </location>
    <ligand>
        <name>Cu cation</name>
        <dbReference type="ChEBI" id="CHEBI:23378"/>
    </ligand>
</feature>
<name>A0A839ADD1_9HYPH</name>
<keyword evidence="6" id="KW-0732">Signal</keyword>
<dbReference type="SUPFAM" id="SSF52833">
    <property type="entry name" value="Thioredoxin-like"/>
    <property type="match status" value="1"/>
</dbReference>
<dbReference type="InterPro" id="IPR013766">
    <property type="entry name" value="Thioredoxin_domain"/>
</dbReference>
<gene>
    <name evidence="8" type="ORF">H2509_11165</name>
</gene>
<evidence type="ECO:0000313" key="9">
    <source>
        <dbReference type="Proteomes" id="UP000541109"/>
    </source>
</evidence>
<dbReference type="Pfam" id="PF02630">
    <property type="entry name" value="SCO1-SenC"/>
    <property type="match status" value="1"/>
</dbReference>
<keyword evidence="9" id="KW-1185">Reference proteome</keyword>
<organism evidence="8 9">
    <name type="scientific">Stappia albiluteola</name>
    <dbReference type="NCBI Taxonomy" id="2758565"/>
    <lineage>
        <taxon>Bacteria</taxon>
        <taxon>Pseudomonadati</taxon>
        <taxon>Pseudomonadota</taxon>
        <taxon>Alphaproteobacteria</taxon>
        <taxon>Hyphomicrobiales</taxon>
        <taxon>Stappiaceae</taxon>
        <taxon>Stappia</taxon>
    </lineage>
</organism>
<dbReference type="RefSeq" id="WP_182165238.1">
    <property type="nucleotide sequence ID" value="NZ_JACFXV010000053.1"/>
</dbReference>
<comment type="caution">
    <text evidence="8">The sequence shown here is derived from an EMBL/GenBank/DDBJ whole genome shotgun (WGS) entry which is preliminary data.</text>
</comment>
<dbReference type="CDD" id="cd02968">
    <property type="entry name" value="SCO"/>
    <property type="match status" value="1"/>
</dbReference>
<evidence type="ECO:0000256" key="4">
    <source>
        <dbReference type="PIRSR" id="PIRSR603782-2"/>
    </source>
</evidence>
<accession>A0A839ADD1</accession>
<dbReference type="GO" id="GO:0046872">
    <property type="term" value="F:metal ion binding"/>
    <property type="evidence" value="ECO:0007669"/>
    <property type="project" value="UniProtKB-KW"/>
</dbReference>
<evidence type="ECO:0000256" key="2">
    <source>
        <dbReference type="ARBA" id="ARBA00023008"/>
    </source>
</evidence>
<dbReference type="Gene3D" id="3.40.30.10">
    <property type="entry name" value="Glutaredoxin"/>
    <property type="match status" value="1"/>
</dbReference>
<dbReference type="PROSITE" id="PS51352">
    <property type="entry name" value="THIOREDOXIN_2"/>
    <property type="match status" value="1"/>
</dbReference>
<dbReference type="PANTHER" id="PTHR12151:SF25">
    <property type="entry name" value="LINALOOL DEHYDRATASE_ISOMERASE DOMAIN-CONTAINING PROTEIN"/>
    <property type="match status" value="1"/>
</dbReference>
<comment type="similarity">
    <text evidence="1">Belongs to the SCO1/2 family.</text>
</comment>
<evidence type="ECO:0000259" key="7">
    <source>
        <dbReference type="PROSITE" id="PS51352"/>
    </source>
</evidence>
<feature type="signal peptide" evidence="6">
    <location>
        <begin position="1"/>
        <end position="17"/>
    </location>
</feature>
<evidence type="ECO:0000256" key="5">
    <source>
        <dbReference type="SAM" id="MobiDB-lite"/>
    </source>
</evidence>